<evidence type="ECO:0000313" key="2">
    <source>
        <dbReference type="EMBL" id="KAJ3566729.1"/>
    </source>
</evidence>
<organism evidence="2 3">
    <name type="scientific">Leucocoprinus birnbaumii</name>
    <dbReference type="NCBI Taxonomy" id="56174"/>
    <lineage>
        <taxon>Eukaryota</taxon>
        <taxon>Fungi</taxon>
        <taxon>Dikarya</taxon>
        <taxon>Basidiomycota</taxon>
        <taxon>Agaricomycotina</taxon>
        <taxon>Agaricomycetes</taxon>
        <taxon>Agaricomycetidae</taxon>
        <taxon>Agaricales</taxon>
        <taxon>Agaricineae</taxon>
        <taxon>Agaricaceae</taxon>
        <taxon>Leucocoprinus</taxon>
    </lineage>
</organism>
<comment type="caution">
    <text evidence="2">The sequence shown here is derived from an EMBL/GenBank/DDBJ whole genome shotgun (WGS) entry which is preliminary data.</text>
</comment>
<dbReference type="Proteomes" id="UP001213000">
    <property type="component" value="Unassembled WGS sequence"/>
</dbReference>
<dbReference type="EMBL" id="JANIEX010000465">
    <property type="protein sequence ID" value="KAJ3566729.1"/>
    <property type="molecule type" value="Genomic_DNA"/>
</dbReference>
<evidence type="ECO:0000256" key="1">
    <source>
        <dbReference type="SAM" id="MobiDB-lite"/>
    </source>
</evidence>
<accession>A0AAD5YV71</accession>
<sequence>MRNHCRFVDAFAKEAILSVRANAIHLRKEPPQMPSLTVSNRASDPGDLEGDFPDDVDDNEEQDWDMIDDSTWKLVLLCLVPEPSMRPDLPAIQHDIRKLILTLNPG</sequence>
<name>A0AAD5YV71_9AGAR</name>
<feature type="compositionally biased region" description="Acidic residues" evidence="1">
    <location>
        <begin position="46"/>
        <end position="62"/>
    </location>
</feature>
<protein>
    <submittedName>
        <fullName evidence="2">Uncharacterized protein</fullName>
    </submittedName>
</protein>
<evidence type="ECO:0000313" key="3">
    <source>
        <dbReference type="Proteomes" id="UP001213000"/>
    </source>
</evidence>
<gene>
    <name evidence="2" type="ORF">NP233_g6819</name>
</gene>
<feature type="region of interest" description="Disordered" evidence="1">
    <location>
        <begin position="28"/>
        <end position="62"/>
    </location>
</feature>
<dbReference type="AlphaFoldDB" id="A0AAD5YV71"/>
<proteinExistence type="predicted"/>
<reference evidence="2" key="1">
    <citation type="submission" date="2022-07" db="EMBL/GenBank/DDBJ databases">
        <title>Genome Sequence of Leucocoprinus birnbaumii.</title>
        <authorList>
            <person name="Buettner E."/>
        </authorList>
    </citation>
    <scope>NUCLEOTIDE SEQUENCE</scope>
    <source>
        <strain evidence="2">VT141</strain>
    </source>
</reference>
<keyword evidence="3" id="KW-1185">Reference proteome</keyword>